<sequence length="44" mass="5390">MVLSNDLDQKILQLLYYNQLPFYHEVENLHVIKHNVFCFQVRNI</sequence>
<accession>Q677S2</accession>
<dbReference type="GeneID" id="2979154"/>
<dbReference type="EMBL" id="AY380826">
    <property type="protein sequence ID" value="AAU11035.1"/>
    <property type="molecule type" value="Genomic_DNA"/>
</dbReference>
<name>Q677S2_9VIRU</name>
<evidence type="ECO:0000313" key="1">
    <source>
        <dbReference type="EMBL" id="AAU11035.1"/>
    </source>
</evidence>
<reference evidence="1 2" key="1">
    <citation type="journal article" date="2004" name="J. Virol.">
        <title>Complete genome sequence of lymphocystis disease virus isolated from China.</title>
        <authorList>
            <person name="Zhang Q.Y."/>
            <person name="Xiao F."/>
            <person name="Xie J."/>
            <person name="Li Z.Q."/>
            <person name="Gui J.F."/>
        </authorList>
    </citation>
    <scope>NUCLEOTIDE SEQUENCE [LARGE SCALE GENOMIC DNA]</scope>
</reference>
<evidence type="ECO:0000313" key="2">
    <source>
        <dbReference type="Proteomes" id="UP000106699"/>
    </source>
</evidence>
<keyword evidence="2" id="KW-1185">Reference proteome</keyword>
<dbReference type="KEGG" id="vg:2979154"/>
<protein>
    <submittedName>
        <fullName evidence="1">Uncharacterized protein</fullName>
    </submittedName>
</protein>
<proteinExistence type="predicted"/>
<dbReference type="RefSeq" id="YP_073696.1">
    <property type="nucleotide sequence ID" value="NC_005902.1"/>
</dbReference>
<dbReference type="Proteomes" id="UP000106699">
    <property type="component" value="Segment"/>
</dbReference>
<organism evidence="1 2">
    <name type="scientific">lymphocystis disease virus-China</name>
    <dbReference type="NCBI Taxonomy" id="256729"/>
    <lineage>
        <taxon>Viruses</taxon>
        <taxon>Varidnaviria</taxon>
        <taxon>Bamfordvirae</taxon>
        <taxon>Nucleocytoviricota</taxon>
        <taxon>Megaviricetes</taxon>
        <taxon>Pimascovirales</taxon>
        <taxon>Pimascovirales incertae sedis</taxon>
        <taxon>Iridoviridae</taxon>
        <taxon>Alphairidovirinae</taxon>
        <taxon>Lymphocystivirus</taxon>
        <taxon>Lymphocystivirus paralichthys1</taxon>
        <taxon>Lymphocystis disease virus 2</taxon>
    </lineage>
</organism>